<proteinExistence type="predicted"/>
<dbReference type="GeneID" id="26517957"/>
<evidence type="ECO:0000313" key="3">
    <source>
        <dbReference type="Proteomes" id="UP000203368"/>
    </source>
</evidence>
<reference evidence="2 3" key="1">
    <citation type="submission" date="2015-08" db="EMBL/GenBank/DDBJ databases">
        <authorList>
            <person name="Adesuyi A.O."/>
            <person name="Belay S."/>
            <person name="Corso A.D."/>
            <person name="Debo C.J."/>
            <person name="Downie J."/>
            <person name="Durmaz C."/>
            <person name="Espinoza J.R."/>
            <person name="Gilliam M.L."/>
            <person name="Gooden M.C."/>
            <person name="Hervey R.L."/>
            <person name="Ilanchezhian M."/>
            <person name="Kamara A."/>
            <person name="Lanao D.A."/>
            <person name="Malapati S.H."/>
            <person name="Moondra S."/>
            <person name="Mattei A.M."/>
            <person name="May C.J."/>
            <person name="Modlin S.E."/>
            <person name="Sadik I."/>
            <person name="Saulenas K.M."/>
            <person name="Allen E.A."/>
            <person name="Whitaker A.L."/>
            <person name="Awate O.A."/>
            <person name="Gray V.C."/>
            <person name="Buchser W.J."/>
            <person name="Saha M.S."/>
            <person name="Delesalle V.A."/>
            <person name="Bradley K.W."/>
            <person name="Asai D.J."/>
            <person name="Bowman C.A."/>
            <person name="Russell D.A."/>
            <person name="Pope W.H."/>
            <person name="Jacobs-Sera D."/>
            <person name="Hendrix R.W."/>
            <person name="Hatfull G.F."/>
        </authorList>
    </citation>
    <scope>NUCLEOTIDE SEQUENCE [LARGE SCALE GENOMIC DNA]</scope>
</reference>
<evidence type="ECO:0000256" key="1">
    <source>
        <dbReference type="SAM" id="MobiDB-lite"/>
    </source>
</evidence>
<dbReference type="RefSeq" id="YP_009189658.1">
    <property type="nucleotide sequence ID" value="NC_028677.1"/>
</dbReference>
<evidence type="ECO:0000313" key="2">
    <source>
        <dbReference type="EMBL" id="ALA06452.1"/>
    </source>
</evidence>
<feature type="region of interest" description="Disordered" evidence="1">
    <location>
        <begin position="32"/>
        <end position="55"/>
    </location>
</feature>
<sequence length="55" mass="5752">MAMRADGSQIGRRVVIAWVDVVNLGCVCGATGQPDLASPTIPREDRSADGVPVGW</sequence>
<protein>
    <submittedName>
        <fullName evidence="2">Uncharacterized protein</fullName>
    </submittedName>
</protein>
<organism evidence="2 3">
    <name type="scientific">Rhodococcus phage CosmicSans</name>
    <dbReference type="NCBI Taxonomy" id="1701851"/>
    <lineage>
        <taxon>Viruses</taxon>
        <taxon>Duplodnaviria</taxon>
        <taxon>Heunggongvirae</taxon>
        <taxon>Uroviricota</taxon>
        <taxon>Caudoviricetes</taxon>
        <taxon>Rerduovirus</taxon>
        <taxon>Rerduovirus RER2</taxon>
    </lineage>
</organism>
<name>A0A0K2CLN5_9CAUD</name>
<gene>
    <name evidence="2" type="ORF">SEA_COSMICSANS_2</name>
</gene>
<accession>A0A0K2CLN5</accession>
<dbReference type="KEGG" id="vg:26517957"/>
<dbReference type="EMBL" id="KT372002">
    <property type="protein sequence ID" value="ALA06452.1"/>
    <property type="molecule type" value="Genomic_DNA"/>
</dbReference>
<dbReference type="Proteomes" id="UP000203368">
    <property type="component" value="Segment"/>
</dbReference>